<feature type="coiled-coil region" evidence="1">
    <location>
        <begin position="75"/>
        <end position="102"/>
    </location>
</feature>
<dbReference type="OrthoDB" id="73862at2759"/>
<keyword evidence="3" id="KW-1185">Reference proteome</keyword>
<protein>
    <recommendedName>
        <fullName evidence="4">BZIP domain-containing protein</fullName>
    </recommendedName>
</protein>
<organism evidence="2 3">
    <name type="scientific">Peronospora effusa</name>
    <dbReference type="NCBI Taxonomy" id="542832"/>
    <lineage>
        <taxon>Eukaryota</taxon>
        <taxon>Sar</taxon>
        <taxon>Stramenopiles</taxon>
        <taxon>Oomycota</taxon>
        <taxon>Peronosporomycetes</taxon>
        <taxon>Peronosporales</taxon>
        <taxon>Peronosporaceae</taxon>
        <taxon>Peronospora</taxon>
    </lineage>
</organism>
<comment type="caution">
    <text evidence="2">The sequence shown here is derived from an EMBL/GenBank/DDBJ whole genome shotgun (WGS) entry which is preliminary data.</text>
</comment>
<evidence type="ECO:0008006" key="4">
    <source>
        <dbReference type="Google" id="ProtNLM"/>
    </source>
</evidence>
<dbReference type="Proteomes" id="UP000282087">
    <property type="component" value="Unassembled WGS sequence"/>
</dbReference>
<dbReference type="EMBL" id="QLLG01000221">
    <property type="protein sequence ID" value="RMX65962.1"/>
    <property type="molecule type" value="Genomic_DNA"/>
</dbReference>
<dbReference type="CDD" id="cd14686">
    <property type="entry name" value="bZIP"/>
    <property type="match status" value="1"/>
</dbReference>
<gene>
    <name evidence="2" type="ORF">DD238_002323</name>
</gene>
<proteinExistence type="predicted"/>
<reference evidence="2 3" key="1">
    <citation type="submission" date="2018-06" db="EMBL/GenBank/DDBJ databases">
        <title>Comparative genomics of downy mildews reveals potential adaptations to biotrophy.</title>
        <authorList>
            <person name="Fletcher K."/>
            <person name="Klosterman S.J."/>
            <person name="Derevnina L."/>
            <person name="Martin F."/>
            <person name="Koike S."/>
            <person name="Reyes Chin-Wo S."/>
            <person name="Mou B."/>
            <person name="Michelmore R."/>
        </authorList>
    </citation>
    <scope>NUCLEOTIDE SEQUENCE [LARGE SCALE GENOMIC DNA]</scope>
    <source>
        <strain evidence="2 3">R14</strain>
    </source>
</reference>
<accession>A0A3M6VI13</accession>
<name>A0A3M6VI13_9STRA</name>
<dbReference type="VEuPathDB" id="FungiDB:DD237_001720"/>
<keyword evidence="1" id="KW-0175">Coiled coil</keyword>
<sequence length="324" mass="36849">MNDHRMSIMALCNAEEPVVSINSCATGTSSLPPIVPMYCYTGNNIKQITTAVVNASNGKPPTRKRSNSERGKLYRSRQKNYVQMLEKHVKQLKREVDNLDLRGHSRQRVATWSIKRQPMGASFASVVHEYFSLFKYGVPVAEQGGVMNISQDRLLSSSQAGFLNGLMHPNVVFGGSYGMHELLNQWEKYSLYHAGLKYEVKSLQIMAADLNYVVRASATLCVRFTRRTIEKIFPHLLWNEALVQRLIGKEFIYPVSDTFYFDDDNKIHRLDTYVDFVATFVKVLGNIEDSMTMMESALIRQESMIGDLIEEPHSITVEETSRTC</sequence>
<evidence type="ECO:0000313" key="2">
    <source>
        <dbReference type="EMBL" id="RMX65962.1"/>
    </source>
</evidence>
<dbReference type="AlphaFoldDB" id="A0A3M6VI13"/>
<evidence type="ECO:0000256" key="1">
    <source>
        <dbReference type="SAM" id="Coils"/>
    </source>
</evidence>
<evidence type="ECO:0000313" key="3">
    <source>
        <dbReference type="Proteomes" id="UP000282087"/>
    </source>
</evidence>